<dbReference type="SUPFAM" id="SSF55874">
    <property type="entry name" value="ATPase domain of HSP90 chaperone/DNA topoisomerase II/histidine kinase"/>
    <property type="match status" value="1"/>
</dbReference>
<keyword evidence="1" id="KW-1133">Transmembrane helix</keyword>
<feature type="transmembrane region" description="Helical" evidence="1">
    <location>
        <begin position="34"/>
        <end position="56"/>
    </location>
</feature>
<dbReference type="EMBL" id="JAAFZH010000013">
    <property type="protein sequence ID" value="NDU97863.1"/>
    <property type="molecule type" value="Genomic_DNA"/>
</dbReference>
<dbReference type="GO" id="GO:0016020">
    <property type="term" value="C:membrane"/>
    <property type="evidence" value="ECO:0007669"/>
    <property type="project" value="InterPro"/>
</dbReference>
<keyword evidence="1" id="KW-0812">Transmembrane</keyword>
<feature type="transmembrane region" description="Helical" evidence="1">
    <location>
        <begin position="153"/>
        <end position="173"/>
    </location>
</feature>
<protein>
    <recommendedName>
        <fullName evidence="2">Signal transduction histidine kinase internal region domain-containing protein</fullName>
    </recommendedName>
</protein>
<evidence type="ECO:0000259" key="2">
    <source>
        <dbReference type="Pfam" id="PF06580"/>
    </source>
</evidence>
<dbReference type="RefSeq" id="WP_163953736.1">
    <property type="nucleotide sequence ID" value="NZ_JAAFZH010000013.1"/>
</dbReference>
<dbReference type="GO" id="GO:0000155">
    <property type="term" value="F:phosphorelay sensor kinase activity"/>
    <property type="evidence" value="ECO:0007669"/>
    <property type="project" value="InterPro"/>
</dbReference>
<dbReference type="Proteomes" id="UP000474175">
    <property type="component" value="Unassembled WGS sequence"/>
</dbReference>
<dbReference type="InterPro" id="IPR010559">
    <property type="entry name" value="Sig_transdc_His_kin_internal"/>
</dbReference>
<dbReference type="InterPro" id="IPR050640">
    <property type="entry name" value="Bact_2-comp_sensor_kinase"/>
</dbReference>
<dbReference type="Pfam" id="PF06580">
    <property type="entry name" value="His_kinase"/>
    <property type="match status" value="1"/>
</dbReference>
<feature type="transmembrane region" description="Helical" evidence="1">
    <location>
        <begin position="62"/>
        <end position="86"/>
    </location>
</feature>
<sequence>MEGHEREPDVASPQTDLVNRAFALVSRHVRFFRIAGRILAVSLIIGVGLGMASLSVGNDWQAFTWLSTNLVTQHLLIYYLVGYWLLPRLFYKRRLGWLTFFILLGFWGAYLVNTSVFYAVDPVTTQSIRYVNRIRSLLDGQGLFGCFLSLRLFLWNFVFSIFPPFIFLAVKLIKDTIVLRQQQFQLQRNRLLLDRNNAILKQDFLKAQVSPHFLFNTLNSIYSRVVNVDDAAADMVLRLADLMRYNLDTASAPMVLLEQEIDYLKSYIVLEQARHGQRLFVDLDISGNLADYQIAPLLLVTYVENAFKHGIKSGADGAYVLIRIVLEADTLFFVVENSISQGPTVVVAKKSGGVGLLNVRKRLAILYPDHHSIEQDVTDQYYRITLRIDLLRNNTATSYVNPAPL</sequence>
<dbReference type="AlphaFoldDB" id="A0A6L9LG58"/>
<name>A0A6L9LG58_9BACT</name>
<gene>
    <name evidence="3" type="ORF">GK108_23460</name>
</gene>
<dbReference type="PANTHER" id="PTHR34220:SF7">
    <property type="entry name" value="SENSOR HISTIDINE KINASE YPDA"/>
    <property type="match status" value="1"/>
</dbReference>
<keyword evidence="4" id="KW-1185">Reference proteome</keyword>
<proteinExistence type="predicted"/>
<evidence type="ECO:0000313" key="3">
    <source>
        <dbReference type="EMBL" id="NDU97863.1"/>
    </source>
</evidence>
<evidence type="ECO:0000256" key="1">
    <source>
        <dbReference type="SAM" id="Phobius"/>
    </source>
</evidence>
<accession>A0A6L9LG58</accession>
<reference evidence="3 4" key="1">
    <citation type="submission" date="2020-02" db="EMBL/GenBank/DDBJ databases">
        <title>Draft genome sequence of two Spirosoma agri KCTC 52727 and Spirosoma terrae KCTC 52035.</title>
        <authorList>
            <person name="Rojas J."/>
            <person name="Ambika Manirajan B."/>
            <person name="Suarez C."/>
            <person name="Ratering S."/>
            <person name="Schnell S."/>
        </authorList>
    </citation>
    <scope>NUCLEOTIDE SEQUENCE [LARGE SCALE GENOMIC DNA]</scope>
    <source>
        <strain evidence="3 4">KCTC 52035</strain>
    </source>
</reference>
<organism evidence="3 4">
    <name type="scientific">Spirosoma terrae</name>
    <dbReference type="NCBI Taxonomy" id="1968276"/>
    <lineage>
        <taxon>Bacteria</taxon>
        <taxon>Pseudomonadati</taxon>
        <taxon>Bacteroidota</taxon>
        <taxon>Cytophagia</taxon>
        <taxon>Cytophagales</taxon>
        <taxon>Cytophagaceae</taxon>
        <taxon>Spirosoma</taxon>
    </lineage>
</organism>
<dbReference type="PANTHER" id="PTHR34220">
    <property type="entry name" value="SENSOR HISTIDINE KINASE YPDA"/>
    <property type="match status" value="1"/>
</dbReference>
<feature type="domain" description="Signal transduction histidine kinase internal region" evidence="2">
    <location>
        <begin position="202"/>
        <end position="279"/>
    </location>
</feature>
<evidence type="ECO:0000313" key="4">
    <source>
        <dbReference type="Proteomes" id="UP000474175"/>
    </source>
</evidence>
<comment type="caution">
    <text evidence="3">The sequence shown here is derived from an EMBL/GenBank/DDBJ whole genome shotgun (WGS) entry which is preliminary data.</text>
</comment>
<feature type="transmembrane region" description="Helical" evidence="1">
    <location>
        <begin position="98"/>
        <end position="120"/>
    </location>
</feature>
<dbReference type="InterPro" id="IPR036890">
    <property type="entry name" value="HATPase_C_sf"/>
</dbReference>
<keyword evidence="1" id="KW-0472">Membrane</keyword>